<dbReference type="PROSITE" id="PS50905">
    <property type="entry name" value="FERRITIN_LIKE"/>
    <property type="match status" value="1"/>
</dbReference>
<dbReference type="GeneID" id="300932841"/>
<evidence type="ECO:0000259" key="1">
    <source>
        <dbReference type="PROSITE" id="PS50905"/>
    </source>
</evidence>
<dbReference type="InterPro" id="IPR012347">
    <property type="entry name" value="Ferritin-like"/>
</dbReference>
<dbReference type="AlphaFoldDB" id="A0A1H0X7U0"/>
<accession>A0A1H0X7U0</accession>
<dbReference type="SUPFAM" id="SSF47240">
    <property type="entry name" value="Ferritin-like"/>
    <property type="match status" value="1"/>
</dbReference>
<name>A0A1H0X7U0_9GAMM</name>
<dbReference type="Proteomes" id="UP000199460">
    <property type="component" value="Unassembled WGS sequence"/>
</dbReference>
<organism evidence="2 3">
    <name type="scientific">Ectopseudomonas guguanensis</name>
    <dbReference type="NCBI Taxonomy" id="1198456"/>
    <lineage>
        <taxon>Bacteria</taxon>
        <taxon>Pseudomonadati</taxon>
        <taxon>Pseudomonadota</taxon>
        <taxon>Gammaproteobacteria</taxon>
        <taxon>Pseudomonadales</taxon>
        <taxon>Pseudomonadaceae</taxon>
        <taxon>Ectopseudomonas</taxon>
    </lineage>
</organism>
<dbReference type="OrthoDB" id="5291582at2"/>
<keyword evidence="3" id="KW-1185">Reference proteome</keyword>
<dbReference type="EMBL" id="FNJJ01000010">
    <property type="protein sequence ID" value="SDP99018.1"/>
    <property type="molecule type" value="Genomic_DNA"/>
</dbReference>
<protein>
    <submittedName>
        <fullName evidence="2">Rubrerythrin</fullName>
    </submittedName>
</protein>
<gene>
    <name evidence="2" type="ORF">SAMN05216213_110123</name>
</gene>
<sequence length="239" mass="25866">MQNATKMGLNYTGAQMSPIDSEAMLKASQEVPPDVPGDERKLAVVRSEEVTRADSVGSVPLPGSVKGMLKTALNKLTGVSPEMLIDKLGERLAFERTGVRLYEALLAKASVVGVVDDTQLETLQRFRAEEAEHFQLVVAAMEKLGADPSAMTPCADVVGVTGMGVLQTISDPRTNLAQSLNALLTAELTDNAGWELLIELADTCGQPEIAESFYKALSQEQVHLQTVRSWLRDEIVRQV</sequence>
<dbReference type="CDD" id="cd00657">
    <property type="entry name" value="Ferritin_like"/>
    <property type="match status" value="1"/>
</dbReference>
<dbReference type="InterPro" id="IPR009078">
    <property type="entry name" value="Ferritin-like_SF"/>
</dbReference>
<reference evidence="3" key="1">
    <citation type="submission" date="2016-10" db="EMBL/GenBank/DDBJ databases">
        <authorList>
            <person name="Varghese N."/>
            <person name="Submissions S."/>
        </authorList>
    </citation>
    <scope>NUCLEOTIDE SEQUENCE [LARGE SCALE GENOMIC DNA]</scope>
    <source>
        <strain evidence="3">JCM 18416</strain>
    </source>
</reference>
<dbReference type="RefSeq" id="WP_090432353.1">
    <property type="nucleotide sequence ID" value="NZ_FNJJ01000010.1"/>
</dbReference>
<dbReference type="Gene3D" id="1.20.1260.10">
    <property type="match status" value="1"/>
</dbReference>
<feature type="domain" description="Ferritin-like diiron" evidence="1">
    <location>
        <begin position="170"/>
        <end position="239"/>
    </location>
</feature>
<proteinExistence type="predicted"/>
<evidence type="ECO:0000313" key="2">
    <source>
        <dbReference type="EMBL" id="SDP99018.1"/>
    </source>
</evidence>
<dbReference type="InterPro" id="IPR009040">
    <property type="entry name" value="Ferritin-like_diiron"/>
</dbReference>
<evidence type="ECO:0000313" key="3">
    <source>
        <dbReference type="Proteomes" id="UP000199460"/>
    </source>
</evidence>